<reference evidence="2" key="2">
    <citation type="submission" date="2025-08" db="UniProtKB">
        <authorList>
            <consortium name="Ensembl"/>
        </authorList>
    </citation>
    <scope>IDENTIFICATION</scope>
</reference>
<sequence length="187" mass="19754">LEGLCSFLQLSTCPEQLLVRFCGWLLALTPDLSYASAAVLAEQLFLKRVSAWAEVSKIVSALFSPPFPYLQSPPRIFFLSTGPVPHAAALPPPHGCPHLLLLQVLPALLSGPGGSSAAGARGRCVGLEPSCGLPSWDTRVLLGTAGGRLWSVKGCTQWAGKLELQGAVSEGIYHLKCVLGPMEIVLV</sequence>
<protein>
    <recommendedName>
        <fullName evidence="1">Fanconi Anaemia group E protein C-terminal domain-containing protein</fullName>
    </recommendedName>
</protein>
<dbReference type="Proteomes" id="UP000016666">
    <property type="component" value="Unassembled WGS sequence"/>
</dbReference>
<dbReference type="Pfam" id="PF11510">
    <property type="entry name" value="FA_FANCE"/>
    <property type="match status" value="1"/>
</dbReference>
<evidence type="ECO:0000313" key="2">
    <source>
        <dbReference type="Ensembl" id="ENSAPLP00000017926.1"/>
    </source>
</evidence>
<dbReference type="AlphaFoldDB" id="A0A493SWF9"/>
<reference evidence="3" key="1">
    <citation type="submission" date="2017-10" db="EMBL/GenBank/DDBJ databases">
        <title>A new Pekin duck reference genome.</title>
        <authorList>
            <person name="Hou Z.-C."/>
            <person name="Zhou Z.-K."/>
            <person name="Zhu F."/>
            <person name="Hou S.-S."/>
        </authorList>
    </citation>
    <scope>NUCLEOTIDE SEQUENCE [LARGE SCALE GENOMIC DNA]</scope>
</reference>
<name>A0A493SWF9_ANAPP</name>
<accession>A0A493SWF9</accession>
<dbReference type="STRING" id="8840.ENSAPLP00000017926"/>
<evidence type="ECO:0000259" key="1">
    <source>
        <dbReference type="Pfam" id="PF11510"/>
    </source>
</evidence>
<dbReference type="InterPro" id="IPR021025">
    <property type="entry name" value="Fanconi_anaemia_gr_E_prot_C"/>
</dbReference>
<feature type="domain" description="Fanconi Anaemia group E protein C-terminal" evidence="1">
    <location>
        <begin position="3"/>
        <end position="53"/>
    </location>
</feature>
<dbReference type="Ensembl" id="ENSAPLT00000019038.1">
    <property type="protein sequence ID" value="ENSAPLP00000017926.1"/>
    <property type="gene ID" value="ENSAPLG00000028403.1"/>
</dbReference>
<evidence type="ECO:0000313" key="3">
    <source>
        <dbReference type="Proteomes" id="UP000016666"/>
    </source>
</evidence>
<proteinExistence type="predicted"/>
<organism evidence="2 3">
    <name type="scientific">Anas platyrhynchos platyrhynchos</name>
    <name type="common">Northern mallard</name>
    <dbReference type="NCBI Taxonomy" id="8840"/>
    <lineage>
        <taxon>Eukaryota</taxon>
        <taxon>Metazoa</taxon>
        <taxon>Chordata</taxon>
        <taxon>Craniata</taxon>
        <taxon>Vertebrata</taxon>
        <taxon>Euteleostomi</taxon>
        <taxon>Archelosauria</taxon>
        <taxon>Archosauria</taxon>
        <taxon>Dinosauria</taxon>
        <taxon>Saurischia</taxon>
        <taxon>Theropoda</taxon>
        <taxon>Coelurosauria</taxon>
        <taxon>Aves</taxon>
        <taxon>Neognathae</taxon>
        <taxon>Galloanserae</taxon>
        <taxon>Anseriformes</taxon>
        <taxon>Anatidae</taxon>
        <taxon>Anatinae</taxon>
        <taxon>Anas</taxon>
    </lineage>
</organism>
<dbReference type="Gene3D" id="1.25.40.480">
    <property type="match status" value="1"/>
</dbReference>
<keyword evidence="3" id="KW-1185">Reference proteome</keyword>
<reference evidence="2" key="3">
    <citation type="submission" date="2025-09" db="UniProtKB">
        <authorList>
            <consortium name="Ensembl"/>
        </authorList>
    </citation>
    <scope>IDENTIFICATION</scope>
</reference>